<feature type="binding site" evidence="10">
    <location>
        <position position="605"/>
    </location>
    <ligand>
        <name>L-homocysteine</name>
        <dbReference type="ChEBI" id="CHEBI:58199"/>
    </ligand>
</feature>
<keyword evidence="8 10" id="KW-0862">Zinc</keyword>
<dbReference type="GO" id="GO:0009086">
    <property type="term" value="P:methionine biosynthetic process"/>
    <property type="evidence" value="ECO:0007669"/>
    <property type="project" value="UniProtKB-UniRule"/>
</dbReference>
<feature type="binding site" evidence="12">
    <location>
        <position position="733"/>
    </location>
    <ligand>
        <name>Zn(2+)</name>
        <dbReference type="ChEBI" id="CHEBI:29105"/>
        <label>1</label>
        <note>catalytic</note>
    </ligand>
</feature>
<dbReference type="InterPro" id="IPR002629">
    <property type="entry name" value="Met_Synth_C/arc"/>
</dbReference>
<feature type="binding site" evidence="12">
    <location>
        <position position="650"/>
    </location>
    <ligand>
        <name>Zn(2+)</name>
        <dbReference type="ChEBI" id="CHEBI:29105"/>
        <label>1</label>
        <note>catalytic</note>
    </ligand>
</feature>
<feature type="binding site" evidence="10">
    <location>
        <position position="114"/>
    </location>
    <ligand>
        <name>5-methyltetrahydropteroyltri-L-glutamate</name>
        <dbReference type="ChEBI" id="CHEBI:58207"/>
    </ligand>
</feature>
<comment type="catalytic activity">
    <reaction evidence="10">
        <text>5-methyltetrahydropteroyltri-L-glutamate + L-homocysteine = tetrahydropteroyltri-L-glutamate + L-methionine</text>
        <dbReference type="Rhea" id="RHEA:21196"/>
        <dbReference type="ChEBI" id="CHEBI:57844"/>
        <dbReference type="ChEBI" id="CHEBI:58140"/>
        <dbReference type="ChEBI" id="CHEBI:58199"/>
        <dbReference type="ChEBI" id="CHEBI:58207"/>
        <dbReference type="EC" id="2.1.1.14"/>
    </reaction>
</comment>
<dbReference type="InterPro" id="IPR006276">
    <property type="entry name" value="Cobalamin-indep_Met_synthase"/>
</dbReference>
<dbReference type="Gene3D" id="3.20.20.210">
    <property type="match status" value="2"/>
</dbReference>
<comment type="caution">
    <text evidence="16">The sequence shown here is derived from an EMBL/GenBank/DDBJ whole genome shotgun (WGS) entry which is preliminary data.</text>
</comment>
<dbReference type="SUPFAM" id="SSF51726">
    <property type="entry name" value="UROD/MetE-like"/>
    <property type="match status" value="2"/>
</dbReference>
<dbReference type="CDD" id="cd03311">
    <property type="entry name" value="CIMS_C_terminal_like"/>
    <property type="match status" value="1"/>
</dbReference>
<reference evidence="16" key="1">
    <citation type="submission" date="2020-10" db="EMBL/GenBank/DDBJ databases">
        <authorList>
            <person name="Gilroy R."/>
        </authorList>
    </citation>
    <scope>NUCLEOTIDE SEQUENCE</scope>
    <source>
        <strain evidence="16">B3-4054</strain>
    </source>
</reference>
<keyword evidence="4 10" id="KW-0489">Methyltransferase</keyword>
<dbReference type="InterPro" id="IPR013215">
    <property type="entry name" value="Cbl-indep_Met_Synth_N"/>
</dbReference>
<evidence type="ECO:0000256" key="8">
    <source>
        <dbReference type="ARBA" id="ARBA00022833"/>
    </source>
</evidence>
<dbReference type="PIRSF" id="PIRSF000382">
    <property type="entry name" value="MeTrfase_B12_ind"/>
    <property type="match status" value="1"/>
</dbReference>
<evidence type="ECO:0000256" key="10">
    <source>
        <dbReference type="HAMAP-Rule" id="MF_00172"/>
    </source>
</evidence>
<keyword evidence="10" id="KW-0677">Repeat</keyword>
<feature type="binding site" evidence="10">
    <location>
        <begin position="15"/>
        <end position="18"/>
    </location>
    <ligand>
        <name>5-methyltetrahydropteroyltri-L-glutamate</name>
        <dbReference type="ChEBI" id="CHEBI:58207"/>
    </ligand>
</feature>
<name>A0A9D9HHJ4_9SPIR</name>
<feature type="binding site" evidence="10">
    <location>
        <begin position="437"/>
        <end position="439"/>
    </location>
    <ligand>
        <name>L-homocysteine</name>
        <dbReference type="ChEBI" id="CHEBI:58199"/>
    </ligand>
</feature>
<feature type="binding site" evidence="11">
    <location>
        <position position="119"/>
    </location>
    <ligand>
        <name>5-methyltetrahydropteroyltri-L-glutamate</name>
        <dbReference type="ChEBI" id="CHEBI:58207"/>
    </ligand>
</feature>
<dbReference type="NCBIfam" id="NF003556">
    <property type="entry name" value="PRK05222.1"/>
    <property type="match status" value="1"/>
</dbReference>
<keyword evidence="7 10" id="KW-0479">Metal-binding</keyword>
<dbReference type="AlphaFoldDB" id="A0A9D9HHJ4"/>
<organism evidence="16 17">
    <name type="scientific">Candidatus Avitreponema avistercoris</name>
    <dbReference type="NCBI Taxonomy" id="2840705"/>
    <lineage>
        <taxon>Bacteria</taxon>
        <taxon>Pseudomonadati</taxon>
        <taxon>Spirochaetota</taxon>
        <taxon>Spirochaetia</taxon>
        <taxon>Spirochaetales</taxon>
        <taxon>Candidatus Avitreponema</taxon>
    </lineage>
</organism>
<comment type="function">
    <text evidence="1 10">Catalyzes the transfer of a methyl group from 5-methyltetrahydrofolate to homocysteine resulting in methionine formation.</text>
</comment>
<feature type="binding site" evidence="10">
    <location>
        <position position="650"/>
    </location>
    <ligand>
        <name>Zn(2+)</name>
        <dbReference type="ChEBI" id="CHEBI:29105"/>
        <note>catalytic</note>
    </ligand>
</feature>
<dbReference type="EC" id="2.1.1.14" evidence="10"/>
<evidence type="ECO:0000259" key="15">
    <source>
        <dbReference type="Pfam" id="PF08267"/>
    </source>
</evidence>
<evidence type="ECO:0000256" key="11">
    <source>
        <dbReference type="PIRSR" id="PIRSR000382-1"/>
    </source>
</evidence>
<feature type="active site" description="Proton donor" evidence="10 13">
    <location>
        <position position="701"/>
    </location>
</feature>
<dbReference type="Pfam" id="PF01717">
    <property type="entry name" value="Meth_synt_2"/>
    <property type="match status" value="1"/>
</dbReference>
<comment type="similarity">
    <text evidence="3 10">Belongs to the vitamin-B12 independent methionine synthase family.</text>
</comment>
<dbReference type="PANTHER" id="PTHR30519">
    <property type="entry name" value="5-METHYLTETRAHYDROPTEROYLTRIGLUTAMATE--HOMOCYSTEINE METHYLTRANSFERASE"/>
    <property type="match status" value="1"/>
</dbReference>
<evidence type="ECO:0000256" key="9">
    <source>
        <dbReference type="ARBA" id="ARBA00023167"/>
    </source>
</evidence>
<comment type="cofactor">
    <cofactor evidence="12">
        <name>Zn(2+)</name>
        <dbReference type="ChEBI" id="CHEBI:29105"/>
    </cofactor>
    <text evidence="12">Binds 2 Zn(2+) ions per subunit.</text>
</comment>
<feature type="binding site" evidence="10 11">
    <location>
        <begin position="437"/>
        <end position="439"/>
    </location>
    <ligand>
        <name>L-methionine</name>
        <dbReference type="ChEBI" id="CHEBI:57844"/>
    </ligand>
</feature>
<evidence type="ECO:0000256" key="7">
    <source>
        <dbReference type="ARBA" id="ARBA00022723"/>
    </source>
</evidence>
<comment type="pathway">
    <text evidence="2 10">Amino-acid biosynthesis; L-methionine biosynthesis via de novo pathway; L-methionine from L-homocysteine (MetE route): step 1/1.</text>
</comment>
<accession>A0A9D9HHJ4</accession>
<feature type="binding site" evidence="10">
    <location>
        <position position="490"/>
    </location>
    <ligand>
        <name>L-homocysteine</name>
        <dbReference type="ChEBI" id="CHEBI:58199"/>
    </ligand>
</feature>
<dbReference type="InterPro" id="IPR038071">
    <property type="entry name" value="UROD/MetE-like_sf"/>
</dbReference>
<feature type="binding site" evidence="10">
    <location>
        <position position="611"/>
    </location>
    <ligand>
        <name>5-methyltetrahydropteroyltri-L-glutamate</name>
        <dbReference type="ChEBI" id="CHEBI:58207"/>
    </ligand>
</feature>
<keyword evidence="6 10" id="KW-0808">Transferase</keyword>
<dbReference type="CDD" id="cd03312">
    <property type="entry name" value="CIMS_N_terminal_like"/>
    <property type="match status" value="1"/>
</dbReference>
<dbReference type="GO" id="GO:0032259">
    <property type="term" value="P:methylation"/>
    <property type="evidence" value="ECO:0007669"/>
    <property type="project" value="UniProtKB-KW"/>
</dbReference>
<dbReference type="EMBL" id="JADIMS010000128">
    <property type="protein sequence ID" value="MBO8450813.1"/>
    <property type="molecule type" value="Genomic_DNA"/>
</dbReference>
<feature type="binding site" evidence="10 11">
    <location>
        <position position="567"/>
    </location>
    <ligand>
        <name>5-methyltetrahydropteroyltri-L-glutamate</name>
        <dbReference type="ChEBI" id="CHEBI:58207"/>
    </ligand>
</feature>
<feature type="binding site" evidence="10 11">
    <location>
        <position position="605"/>
    </location>
    <ligand>
        <name>L-methionine</name>
        <dbReference type="ChEBI" id="CHEBI:57844"/>
    </ligand>
</feature>
<evidence type="ECO:0000313" key="16">
    <source>
        <dbReference type="EMBL" id="MBO8450813.1"/>
    </source>
</evidence>
<dbReference type="GO" id="GO:0003871">
    <property type="term" value="F:5-methyltetrahydropteroyltriglutamate-homocysteine S-methyltransferase activity"/>
    <property type="evidence" value="ECO:0007669"/>
    <property type="project" value="UniProtKB-UniRule"/>
</dbReference>
<keyword evidence="5 10" id="KW-0028">Amino-acid biosynthesis</keyword>
<evidence type="ECO:0000256" key="2">
    <source>
        <dbReference type="ARBA" id="ARBA00004681"/>
    </source>
</evidence>
<reference evidence="16" key="2">
    <citation type="journal article" date="2021" name="PeerJ">
        <title>Extensive microbial diversity within the chicken gut microbiome revealed by metagenomics and culture.</title>
        <authorList>
            <person name="Gilroy R."/>
            <person name="Ravi A."/>
            <person name="Getino M."/>
            <person name="Pursley I."/>
            <person name="Horton D.L."/>
            <person name="Alikhan N.F."/>
            <person name="Baker D."/>
            <person name="Gharbi K."/>
            <person name="Hall N."/>
            <person name="Watson M."/>
            <person name="Adriaenssens E.M."/>
            <person name="Foster-Nyarko E."/>
            <person name="Jarju S."/>
            <person name="Secka A."/>
            <person name="Antonio M."/>
            <person name="Oren A."/>
            <person name="Chaudhuri R.R."/>
            <person name="La Ragione R."/>
            <person name="Hildebrand F."/>
            <person name="Pallen M.J."/>
        </authorList>
    </citation>
    <scope>NUCLEOTIDE SEQUENCE</scope>
    <source>
        <strain evidence="16">B3-4054</strain>
    </source>
</reference>
<evidence type="ECO:0000256" key="12">
    <source>
        <dbReference type="PIRSR" id="PIRSR000382-2"/>
    </source>
</evidence>
<evidence type="ECO:0000256" key="1">
    <source>
        <dbReference type="ARBA" id="ARBA00002777"/>
    </source>
</evidence>
<gene>
    <name evidence="10 16" type="primary">metE</name>
    <name evidence="16" type="ORF">IAA96_06875</name>
</gene>
<feature type="binding site" evidence="10 11">
    <location>
        <position position="490"/>
    </location>
    <ligand>
        <name>L-methionine</name>
        <dbReference type="ChEBI" id="CHEBI:57844"/>
    </ligand>
</feature>
<evidence type="ECO:0000256" key="3">
    <source>
        <dbReference type="ARBA" id="ARBA00009553"/>
    </source>
</evidence>
<evidence type="ECO:0000313" key="17">
    <source>
        <dbReference type="Proteomes" id="UP000823616"/>
    </source>
</evidence>
<dbReference type="Proteomes" id="UP000823616">
    <property type="component" value="Unassembled WGS sequence"/>
</dbReference>
<evidence type="ECO:0000256" key="5">
    <source>
        <dbReference type="ARBA" id="ARBA00022605"/>
    </source>
</evidence>
<dbReference type="HAMAP" id="MF_00172">
    <property type="entry name" value="Meth_synth"/>
    <property type="match status" value="1"/>
</dbReference>
<feature type="binding site" evidence="10">
    <location>
        <position position="733"/>
    </location>
    <ligand>
        <name>Zn(2+)</name>
        <dbReference type="ChEBI" id="CHEBI:29105"/>
        <note>catalytic</note>
    </ligand>
</feature>
<comment type="cofactor">
    <cofactor evidence="10">
        <name>Zn(2+)</name>
        <dbReference type="ChEBI" id="CHEBI:29105"/>
    </cofactor>
    <text evidence="10">Binds 1 zinc ion per subunit.</text>
</comment>
<keyword evidence="9 10" id="KW-0486">Methionine biosynthesis</keyword>
<feature type="binding site" evidence="10 11">
    <location>
        <begin position="521"/>
        <end position="522"/>
    </location>
    <ligand>
        <name>5-methyltetrahydropteroyltri-L-glutamate</name>
        <dbReference type="ChEBI" id="CHEBI:58207"/>
    </ligand>
</feature>
<feature type="binding site" evidence="11">
    <location>
        <position position="18"/>
    </location>
    <ligand>
        <name>5-methyltetrahydropteroyltri-L-glutamate</name>
        <dbReference type="ChEBI" id="CHEBI:58207"/>
    </ligand>
</feature>
<dbReference type="GO" id="GO:0008270">
    <property type="term" value="F:zinc ion binding"/>
    <property type="evidence" value="ECO:0007669"/>
    <property type="project" value="InterPro"/>
</dbReference>
<feature type="domain" description="Cobalamin-independent methionine synthase MetE N-terminal" evidence="15">
    <location>
        <begin position="3"/>
        <end position="319"/>
    </location>
</feature>
<dbReference type="Pfam" id="PF08267">
    <property type="entry name" value="Meth_synt_1"/>
    <property type="match status" value="1"/>
</dbReference>
<feature type="binding site" evidence="10">
    <location>
        <position position="648"/>
    </location>
    <ligand>
        <name>Zn(2+)</name>
        <dbReference type="ChEBI" id="CHEBI:29105"/>
        <note>catalytic</note>
    </ligand>
</feature>
<feature type="binding site" evidence="12">
    <location>
        <position position="648"/>
    </location>
    <ligand>
        <name>Zn(2+)</name>
        <dbReference type="ChEBI" id="CHEBI:29105"/>
        <label>1</label>
        <note>catalytic</note>
    </ligand>
</feature>
<proteinExistence type="inferred from homology"/>
<feature type="domain" description="Cobalamin-independent methionine synthase MetE C-terminal/archaeal" evidence="14">
    <location>
        <begin position="432"/>
        <end position="754"/>
    </location>
</feature>
<evidence type="ECO:0000256" key="4">
    <source>
        <dbReference type="ARBA" id="ARBA00022603"/>
    </source>
</evidence>
<evidence type="ECO:0000256" key="13">
    <source>
        <dbReference type="PIRSR" id="PIRSR000382-3"/>
    </source>
</evidence>
<dbReference type="NCBIfam" id="TIGR01371">
    <property type="entry name" value="met_syn_B12ind"/>
    <property type="match status" value="1"/>
</dbReference>
<evidence type="ECO:0000256" key="6">
    <source>
        <dbReference type="ARBA" id="ARBA00022679"/>
    </source>
</evidence>
<sequence length="766" mass="85476">MKTSVVGFPRVGAMRELKFASEKYFRGEIAREELETCARDLRRRHIREQLDAGIDFVPCNDFSFYDGVLDMAVLLNAVPARYRELGLPALDTYFAMARGYQGKAGDVRALAMKKWFNTNYHYIVPEIGDDTEIRLNGNKPAAEFLEAEAVRKEAGSDSCLKPVLVGPFTFLKLARFTGQKKAADFAADVCAVYAQILSALAGYGARWIQLDEPSLVMDLTEADKDLFLSLYRKLLAEKGGVKILLQTYFGDIRDCYRDVCALGFDGIGLDFLEGKQTADLVAGGFPAGTALFAGLVNGKNIWRNDYEKTLTAVEGLRARTDTLVLGTSCSLLHVPYTLKNETKMPEDRKAYFAFASEKLLELAQLRDICASASPRELPAYQANRALFAASRPGTDAAVRARCAAVKDADFVRLPEFAEREKIQKARFALPLLPTTTIGSFPQTPDVKANRAAFRKGEISAEEYEAFNKKKIAECVAFQEEIGLDVLVHGEYERNDMVEYFGECLDGYLFTERAWVQSYGTRCVKPPVVWGDVSRARPMTVSWSSYAQSLTKKPLKGMLTGPVTILNWSFPREDIPLKDCALQIALAIRDEVLDLEAAGIPVIQIDEAALREKLPLRKSDWEPEYLSWAIPAFRLVHSGVKPETQIHTHMCYSEFTDIIPAIDSMDADVITFEASRSDLQILDALRTHHFKTEVGPGVYDIHSPRVPPVEEIAAALRKMLEKIPAEKLWVNPDCGLKTRGTPETEASLRNLVQAAVQVRAEEKQVRI</sequence>
<feature type="binding site" evidence="10">
    <location>
        <position position="672"/>
    </location>
    <ligand>
        <name>Zn(2+)</name>
        <dbReference type="ChEBI" id="CHEBI:29105"/>
        <note>catalytic</note>
    </ligand>
</feature>
<protein>
    <recommendedName>
        <fullName evidence="10">5-methyltetrahydropteroyltriglutamate--homocysteine methyltransferase</fullName>
        <ecNumber evidence="10">2.1.1.14</ecNumber>
    </recommendedName>
    <alternativeName>
        <fullName evidence="10">Cobalamin-independent methionine synthase</fullName>
    </alternativeName>
    <alternativeName>
        <fullName evidence="10">Methionine synthase, vitamin-B12 independent isozyme</fullName>
    </alternativeName>
</protein>
<feature type="binding site" evidence="12">
    <location>
        <position position="672"/>
    </location>
    <ligand>
        <name>Zn(2+)</name>
        <dbReference type="ChEBI" id="CHEBI:29105"/>
        <label>1</label>
        <note>catalytic</note>
    </ligand>
</feature>
<evidence type="ECO:0000259" key="14">
    <source>
        <dbReference type="Pfam" id="PF01717"/>
    </source>
</evidence>